<dbReference type="EMBL" id="JAFIMR010000023">
    <property type="protein sequence ID" value="KAI1864672.1"/>
    <property type="molecule type" value="Genomic_DNA"/>
</dbReference>
<proteinExistence type="predicted"/>
<name>A0A9P9WI53_9PEZI</name>
<evidence type="ECO:0000256" key="1">
    <source>
        <dbReference type="SAM" id="MobiDB-lite"/>
    </source>
</evidence>
<gene>
    <name evidence="2" type="ORF">JX265_008396</name>
</gene>
<keyword evidence="3" id="KW-1185">Reference proteome</keyword>
<dbReference type="Proteomes" id="UP000829685">
    <property type="component" value="Unassembled WGS sequence"/>
</dbReference>
<reference evidence="2" key="1">
    <citation type="submission" date="2021-03" db="EMBL/GenBank/DDBJ databases">
        <title>Revisited historic fungal species revealed as producer of novel bioactive compounds through whole genome sequencing and comparative genomics.</title>
        <authorList>
            <person name="Vignolle G.A."/>
            <person name="Hochenegger N."/>
            <person name="Mach R.L."/>
            <person name="Mach-Aigner A.R."/>
            <person name="Javad Rahimi M."/>
            <person name="Salim K.A."/>
            <person name="Chan C.M."/>
            <person name="Lim L.B.L."/>
            <person name="Cai F."/>
            <person name="Druzhinina I.S."/>
            <person name="U'Ren J.M."/>
            <person name="Derntl C."/>
        </authorList>
    </citation>
    <scope>NUCLEOTIDE SEQUENCE</scope>
    <source>
        <strain evidence="2">TUCIM 5799</strain>
    </source>
</reference>
<sequence>MTSKETLRQRKEFLRKRGRVLHKKGRELHDRTGTEVCVITRSRVDGDDTYICTLRGFSEIPDRNLIYETAESHYSRKGRGRPRREVYMPERPSPPSRTMPQQGSGEILPVPNEYRNQLEAESTVFDVGDVNGTTALQIDPMEPTSAIDITTTASNAAKLCENGLEAGIENIRELYHGSSGGLFINQHEDDGGYVGGMVQGAVGPLPLGQASDGNGPGMSAVGEHPRMGMERTIGLLGWKRYCTLVKIANDLAGHLDCLV</sequence>
<accession>A0A9P9WI53</accession>
<organism evidence="2 3">
    <name type="scientific">Neoarthrinium moseri</name>
    <dbReference type="NCBI Taxonomy" id="1658444"/>
    <lineage>
        <taxon>Eukaryota</taxon>
        <taxon>Fungi</taxon>
        <taxon>Dikarya</taxon>
        <taxon>Ascomycota</taxon>
        <taxon>Pezizomycotina</taxon>
        <taxon>Sordariomycetes</taxon>
        <taxon>Xylariomycetidae</taxon>
        <taxon>Amphisphaeriales</taxon>
        <taxon>Apiosporaceae</taxon>
        <taxon>Neoarthrinium</taxon>
    </lineage>
</organism>
<protein>
    <recommendedName>
        <fullName evidence="4">MADS-box domain-containing protein</fullName>
    </recommendedName>
</protein>
<dbReference type="AlphaFoldDB" id="A0A9P9WI53"/>
<comment type="caution">
    <text evidence="2">The sequence shown here is derived from an EMBL/GenBank/DDBJ whole genome shotgun (WGS) entry which is preliminary data.</text>
</comment>
<evidence type="ECO:0008006" key="4">
    <source>
        <dbReference type="Google" id="ProtNLM"/>
    </source>
</evidence>
<evidence type="ECO:0000313" key="2">
    <source>
        <dbReference type="EMBL" id="KAI1864672.1"/>
    </source>
</evidence>
<evidence type="ECO:0000313" key="3">
    <source>
        <dbReference type="Proteomes" id="UP000829685"/>
    </source>
</evidence>
<feature type="region of interest" description="Disordered" evidence="1">
    <location>
        <begin position="73"/>
        <end position="104"/>
    </location>
</feature>